<dbReference type="AlphaFoldDB" id="A0A1J4KKN4"/>
<dbReference type="InterPro" id="IPR039859">
    <property type="entry name" value="PFA4/ZDH16/20/ERF2-like"/>
</dbReference>
<proteinExistence type="inferred from homology"/>
<dbReference type="GO" id="GO:0005794">
    <property type="term" value="C:Golgi apparatus"/>
    <property type="evidence" value="ECO:0007669"/>
    <property type="project" value="TreeGrafter"/>
</dbReference>
<dbReference type="GO" id="GO:0019706">
    <property type="term" value="F:protein-cysteine S-palmitoyltransferase activity"/>
    <property type="evidence" value="ECO:0007669"/>
    <property type="project" value="UniProtKB-EC"/>
</dbReference>
<evidence type="ECO:0000256" key="3">
    <source>
        <dbReference type="ARBA" id="ARBA00022692"/>
    </source>
</evidence>
<dbReference type="GO" id="GO:0006612">
    <property type="term" value="P:protein targeting to membrane"/>
    <property type="evidence" value="ECO:0007669"/>
    <property type="project" value="TreeGrafter"/>
</dbReference>
<feature type="domain" description="Palmitoyltransferase DHHC" evidence="9">
    <location>
        <begin position="101"/>
        <end position="197"/>
    </location>
</feature>
<gene>
    <name evidence="10" type="ORF">TRFO_18535</name>
</gene>
<evidence type="ECO:0000256" key="1">
    <source>
        <dbReference type="ARBA" id="ARBA00004141"/>
    </source>
</evidence>
<comment type="similarity">
    <text evidence="7">Belongs to the DHHC palmitoyltransferase family. PFA5 subfamily.</text>
</comment>
<evidence type="ECO:0000256" key="6">
    <source>
        <dbReference type="ARBA" id="ARBA00023315"/>
    </source>
</evidence>
<evidence type="ECO:0000313" key="11">
    <source>
        <dbReference type="Proteomes" id="UP000179807"/>
    </source>
</evidence>
<dbReference type="InterPro" id="IPR001594">
    <property type="entry name" value="Palmitoyltrfase_DHHC"/>
</dbReference>
<accession>A0A1J4KKN4</accession>
<dbReference type="VEuPathDB" id="TrichDB:TRFO_18535"/>
<evidence type="ECO:0000256" key="4">
    <source>
        <dbReference type="ARBA" id="ARBA00022989"/>
    </source>
</evidence>
<keyword evidence="6 8" id="KW-0012">Acyltransferase</keyword>
<feature type="transmembrane region" description="Helical" evidence="8">
    <location>
        <begin position="12"/>
        <end position="32"/>
    </location>
</feature>
<evidence type="ECO:0000256" key="8">
    <source>
        <dbReference type="RuleBase" id="RU079119"/>
    </source>
</evidence>
<evidence type="ECO:0000256" key="5">
    <source>
        <dbReference type="ARBA" id="ARBA00023136"/>
    </source>
</evidence>
<name>A0A1J4KKN4_9EUKA</name>
<evidence type="ECO:0000259" key="9">
    <source>
        <dbReference type="Pfam" id="PF01529"/>
    </source>
</evidence>
<comment type="caution">
    <text evidence="10">The sequence shown here is derived from an EMBL/GenBank/DDBJ whole genome shotgun (WGS) entry which is preliminary data.</text>
</comment>
<dbReference type="PANTHER" id="PTHR22883:SF23">
    <property type="entry name" value="PALMITOYLTRANSFERASE ZDHHC6"/>
    <property type="match status" value="1"/>
</dbReference>
<keyword evidence="2 8" id="KW-0808">Transferase</keyword>
<dbReference type="PANTHER" id="PTHR22883">
    <property type="entry name" value="ZINC FINGER DHHC DOMAIN CONTAINING PROTEIN"/>
    <property type="match status" value="1"/>
</dbReference>
<dbReference type="RefSeq" id="XP_068364991.1">
    <property type="nucleotide sequence ID" value="XM_068500245.1"/>
</dbReference>
<protein>
    <recommendedName>
        <fullName evidence="8">Palmitoyltransferase</fullName>
        <ecNumber evidence="8">2.3.1.225</ecNumber>
    </recommendedName>
</protein>
<dbReference type="OrthoDB" id="331948at2759"/>
<evidence type="ECO:0000256" key="7">
    <source>
        <dbReference type="ARBA" id="ARBA00038298"/>
    </source>
</evidence>
<dbReference type="GeneID" id="94834949"/>
<feature type="transmembrane region" description="Helical" evidence="8">
    <location>
        <begin position="177"/>
        <end position="205"/>
    </location>
</feature>
<organism evidence="10 11">
    <name type="scientific">Tritrichomonas foetus</name>
    <dbReference type="NCBI Taxonomy" id="1144522"/>
    <lineage>
        <taxon>Eukaryota</taxon>
        <taxon>Metamonada</taxon>
        <taxon>Parabasalia</taxon>
        <taxon>Tritrichomonadida</taxon>
        <taxon>Tritrichomonadidae</taxon>
        <taxon>Tritrichomonas</taxon>
    </lineage>
</organism>
<dbReference type="EC" id="2.3.1.225" evidence="8"/>
<feature type="transmembrane region" description="Helical" evidence="8">
    <location>
        <begin position="44"/>
        <end position="66"/>
    </location>
</feature>
<keyword evidence="3 8" id="KW-0812">Transmembrane</keyword>
<reference evidence="10" key="1">
    <citation type="submission" date="2016-10" db="EMBL/GenBank/DDBJ databases">
        <authorList>
            <person name="Benchimol M."/>
            <person name="Almeida L.G."/>
            <person name="Vasconcelos A.T."/>
            <person name="Perreira-Neves A."/>
            <person name="Rosa I.A."/>
            <person name="Tasca T."/>
            <person name="Bogo M.R."/>
            <person name="de Souza W."/>
        </authorList>
    </citation>
    <scope>NUCLEOTIDE SEQUENCE [LARGE SCALE GENOMIC DNA]</scope>
    <source>
        <strain evidence="10">K</strain>
    </source>
</reference>
<dbReference type="GO" id="GO:0016020">
    <property type="term" value="C:membrane"/>
    <property type="evidence" value="ECO:0007669"/>
    <property type="project" value="UniProtKB-SubCell"/>
</dbReference>
<comment type="subcellular location">
    <subcellularLocation>
        <location evidence="1">Membrane</location>
        <topology evidence="1">Multi-pass membrane protein</topology>
    </subcellularLocation>
</comment>
<evidence type="ECO:0000256" key="2">
    <source>
        <dbReference type="ARBA" id="ARBA00022679"/>
    </source>
</evidence>
<dbReference type="Pfam" id="PF01529">
    <property type="entry name" value="DHHC"/>
    <property type="match status" value="1"/>
</dbReference>
<keyword evidence="11" id="KW-1185">Reference proteome</keyword>
<dbReference type="GO" id="GO:0005783">
    <property type="term" value="C:endoplasmic reticulum"/>
    <property type="evidence" value="ECO:0007669"/>
    <property type="project" value="TreeGrafter"/>
</dbReference>
<comment type="catalytic activity">
    <reaction evidence="8">
        <text>L-cysteinyl-[protein] + hexadecanoyl-CoA = S-hexadecanoyl-L-cysteinyl-[protein] + CoA</text>
        <dbReference type="Rhea" id="RHEA:36683"/>
        <dbReference type="Rhea" id="RHEA-COMP:10131"/>
        <dbReference type="Rhea" id="RHEA-COMP:11032"/>
        <dbReference type="ChEBI" id="CHEBI:29950"/>
        <dbReference type="ChEBI" id="CHEBI:57287"/>
        <dbReference type="ChEBI" id="CHEBI:57379"/>
        <dbReference type="ChEBI" id="CHEBI:74151"/>
        <dbReference type="EC" id="2.3.1.225"/>
    </reaction>
</comment>
<comment type="domain">
    <text evidence="8">The DHHC domain is required for palmitoyltransferase activity.</text>
</comment>
<dbReference type="PROSITE" id="PS50216">
    <property type="entry name" value="DHHC"/>
    <property type="match status" value="1"/>
</dbReference>
<feature type="transmembrane region" description="Helical" evidence="8">
    <location>
        <begin position="144"/>
        <end position="165"/>
    </location>
</feature>
<keyword evidence="4 8" id="KW-1133">Transmembrane helix</keyword>
<dbReference type="EMBL" id="MLAK01000577">
    <property type="protein sequence ID" value="OHT11855.1"/>
    <property type="molecule type" value="Genomic_DNA"/>
</dbReference>
<evidence type="ECO:0000313" key="10">
    <source>
        <dbReference type="EMBL" id="OHT11855.1"/>
    </source>
</evidence>
<dbReference type="Proteomes" id="UP000179807">
    <property type="component" value="Unassembled WGS sequence"/>
</dbReference>
<keyword evidence="5 8" id="KW-0472">Membrane</keyword>
<sequence>MDFVCCCTRVCPNTFVLIFAGLLGYASILVVFPKLVFESNHPLIFAFIGIIVVASFSMFIWCWITAATMDPGRVKDDLEARGLLKRIQRGDIPECLRDLPICMRCNLPMPVGSHHCEDCNACMLRYDHHCGVIGQCVADKNMKAFVLSFLYACIFGVLSSASGIYCSVNVGDGKTSLTNILILIASVYSGVISIALGGFGIGIVIGNAKDMGKITVNYSKFWTLFGDTWMERLTPNQKNATFAAWPRIFWNMDFEP</sequence>